<dbReference type="STRING" id="1784.VC42_00100"/>
<organism evidence="3 4">
    <name type="scientific">Mycobacterium simiae</name>
    <name type="common">Mycobacterium habana</name>
    <dbReference type="NCBI Taxonomy" id="1784"/>
    <lineage>
        <taxon>Bacteria</taxon>
        <taxon>Bacillati</taxon>
        <taxon>Actinomycetota</taxon>
        <taxon>Actinomycetes</taxon>
        <taxon>Mycobacteriales</taxon>
        <taxon>Mycobacteriaceae</taxon>
        <taxon>Mycobacterium</taxon>
        <taxon>Mycobacterium simiae complex</taxon>
    </lineage>
</organism>
<name>A0A1X0XY86_MYCSI</name>
<protein>
    <recommendedName>
        <fullName evidence="2">DUF732 domain-containing protein</fullName>
    </recommendedName>
</protein>
<evidence type="ECO:0000259" key="2">
    <source>
        <dbReference type="Pfam" id="PF05305"/>
    </source>
</evidence>
<accession>A0A1X0XY86</accession>
<evidence type="ECO:0000313" key="3">
    <source>
        <dbReference type="EMBL" id="ORJ57812.1"/>
    </source>
</evidence>
<dbReference type="EMBL" id="MZZM01000025">
    <property type="protein sequence ID" value="ORJ57812.1"/>
    <property type="molecule type" value="Genomic_DNA"/>
</dbReference>
<feature type="domain" description="DUF732" evidence="2">
    <location>
        <begin position="52"/>
        <end position="119"/>
    </location>
</feature>
<keyword evidence="1" id="KW-0812">Transmembrane</keyword>
<gene>
    <name evidence="3" type="ORF">B5M45_19595</name>
</gene>
<proteinExistence type="predicted"/>
<dbReference type="Proteomes" id="UP000193040">
    <property type="component" value="Unassembled WGS sequence"/>
</dbReference>
<dbReference type="Pfam" id="PF05305">
    <property type="entry name" value="DUF732"/>
    <property type="match status" value="1"/>
</dbReference>
<keyword evidence="1" id="KW-0472">Membrane</keyword>
<dbReference type="AlphaFoldDB" id="A0A1X0XY86"/>
<feature type="transmembrane region" description="Helical" evidence="1">
    <location>
        <begin position="23"/>
        <end position="44"/>
    </location>
</feature>
<sequence>MATVVTVISRTHRAVPAAGQAKAFGFVVLTASLITAAATVAAPIRADMAGNRFLSALTNAGIAVTQPATAVAAGQSVCPMLLEPGQSFDSVVSEMASGSGMTEKNAGIFTIVAIATFCPAMIAPLIPDRFKA</sequence>
<feature type="transmembrane region" description="Helical" evidence="1">
    <location>
        <begin position="106"/>
        <end position="126"/>
    </location>
</feature>
<keyword evidence="4" id="KW-1185">Reference proteome</keyword>
<evidence type="ECO:0000313" key="4">
    <source>
        <dbReference type="Proteomes" id="UP000193040"/>
    </source>
</evidence>
<reference evidence="3 4" key="1">
    <citation type="submission" date="2017-03" db="EMBL/GenBank/DDBJ databases">
        <title>Genomic insights into Mycobacterium simiae human colonization.</title>
        <authorList>
            <person name="Steffani J.L."/>
            <person name="Brunck M.E."/>
            <person name="Cruz E."/>
            <person name="Montiel R."/>
            <person name="Barona F."/>
        </authorList>
    </citation>
    <scope>NUCLEOTIDE SEQUENCE [LARGE SCALE GENOMIC DNA]</scope>
    <source>
        <strain evidence="3 4">MsiGto</strain>
    </source>
</reference>
<evidence type="ECO:0000256" key="1">
    <source>
        <dbReference type="SAM" id="Phobius"/>
    </source>
</evidence>
<comment type="caution">
    <text evidence="3">The sequence shown here is derived from an EMBL/GenBank/DDBJ whole genome shotgun (WGS) entry which is preliminary data.</text>
</comment>
<keyword evidence="1" id="KW-1133">Transmembrane helix</keyword>
<dbReference type="InterPro" id="IPR007969">
    <property type="entry name" value="DUF732"/>
</dbReference>